<dbReference type="AlphaFoldDB" id="A0AA39PEM6"/>
<reference evidence="1" key="1">
    <citation type="submission" date="2023-06" db="EMBL/GenBank/DDBJ databases">
        <authorList>
            <consortium name="Lawrence Berkeley National Laboratory"/>
            <person name="Ahrendt S."/>
            <person name="Sahu N."/>
            <person name="Indic B."/>
            <person name="Wong-Bajracharya J."/>
            <person name="Merenyi Z."/>
            <person name="Ke H.-M."/>
            <person name="Monk M."/>
            <person name="Kocsube S."/>
            <person name="Drula E."/>
            <person name="Lipzen A."/>
            <person name="Balint B."/>
            <person name="Henrissat B."/>
            <person name="Andreopoulos B."/>
            <person name="Martin F.M."/>
            <person name="Harder C.B."/>
            <person name="Rigling D."/>
            <person name="Ford K.L."/>
            <person name="Foster G.D."/>
            <person name="Pangilinan J."/>
            <person name="Papanicolaou A."/>
            <person name="Barry K."/>
            <person name="LaButti K."/>
            <person name="Viragh M."/>
            <person name="Koriabine M."/>
            <person name="Yan M."/>
            <person name="Riley R."/>
            <person name="Champramary S."/>
            <person name="Plett K.L."/>
            <person name="Tsai I.J."/>
            <person name="Slot J."/>
            <person name="Sipos G."/>
            <person name="Plett J."/>
            <person name="Nagy L.G."/>
            <person name="Grigoriev I.V."/>
        </authorList>
    </citation>
    <scope>NUCLEOTIDE SEQUENCE</scope>
    <source>
        <strain evidence="1">ICMP 16352</strain>
    </source>
</reference>
<gene>
    <name evidence="1" type="ORF">IW261DRAFT_1592173</name>
</gene>
<accession>A0AA39PEM6</accession>
<keyword evidence="2" id="KW-1185">Reference proteome</keyword>
<name>A0AA39PEM6_9AGAR</name>
<comment type="caution">
    <text evidence="1">The sequence shown here is derived from an EMBL/GenBank/DDBJ whole genome shotgun (WGS) entry which is preliminary data.</text>
</comment>
<evidence type="ECO:0000313" key="2">
    <source>
        <dbReference type="Proteomes" id="UP001175227"/>
    </source>
</evidence>
<proteinExistence type="predicted"/>
<protein>
    <submittedName>
        <fullName evidence="1">Uncharacterized protein</fullName>
    </submittedName>
</protein>
<evidence type="ECO:0000313" key="1">
    <source>
        <dbReference type="EMBL" id="KAK0482391.1"/>
    </source>
</evidence>
<organism evidence="1 2">
    <name type="scientific">Armillaria novae-zelandiae</name>
    <dbReference type="NCBI Taxonomy" id="153914"/>
    <lineage>
        <taxon>Eukaryota</taxon>
        <taxon>Fungi</taxon>
        <taxon>Dikarya</taxon>
        <taxon>Basidiomycota</taxon>
        <taxon>Agaricomycotina</taxon>
        <taxon>Agaricomycetes</taxon>
        <taxon>Agaricomycetidae</taxon>
        <taxon>Agaricales</taxon>
        <taxon>Marasmiineae</taxon>
        <taxon>Physalacriaceae</taxon>
        <taxon>Armillaria</taxon>
    </lineage>
</organism>
<dbReference type="Proteomes" id="UP001175227">
    <property type="component" value="Unassembled WGS sequence"/>
</dbReference>
<sequence>MKSLVDARHKLRDNKLDEPQLYEQGPAPCPSALSLLFRGNVRHYAEERKGTESKDQAMTSYYDELVEAEGKGYGEIHERFRSDRDFVGSRMSPIAPVRGLERTPLHAWGNLRDLKGVSIIFSLLYISEFSRFTRPGAHPLMEDSAKFAEPGILRCFSPAMTAEGRLSKDCYLHDITWQVYLRSSSYDWKARRTRGENVLIRVSQRGLQDGKVVDAERKKGVKARPPTLLAEFERENGSHWLLQQNYELQNYVNERRDQERNKPRLPDVTGSGIAPVLFNMAGDVFDVASKFN</sequence>
<dbReference type="EMBL" id="JAUEPR010000007">
    <property type="protein sequence ID" value="KAK0482391.1"/>
    <property type="molecule type" value="Genomic_DNA"/>
</dbReference>